<dbReference type="GeneID" id="95356553"/>
<evidence type="ECO:0000313" key="2">
    <source>
        <dbReference type="EMBL" id="GHH80944.1"/>
    </source>
</evidence>
<dbReference type="RefSeq" id="WP_190214262.1">
    <property type="nucleotide sequence ID" value="NZ_BNBO01000049.1"/>
</dbReference>
<sequence length="90" mass="9580">MNTTPRPVHPPLRDASAAVPPAMPPAPSPAPPVLRLVAPLPFTSYPNQPPVGPAEALLREALERVLALAEQWEETDPDAPHTVALWEALG</sequence>
<dbReference type="Proteomes" id="UP000617734">
    <property type="component" value="Unassembled WGS sequence"/>
</dbReference>
<dbReference type="AlphaFoldDB" id="A0A919GAN9"/>
<proteinExistence type="predicted"/>
<reference evidence="2" key="2">
    <citation type="submission" date="2020-09" db="EMBL/GenBank/DDBJ databases">
        <authorList>
            <person name="Sun Q."/>
            <person name="Ohkuma M."/>
        </authorList>
    </citation>
    <scope>NUCLEOTIDE SEQUENCE</scope>
    <source>
        <strain evidence="2">JCM 4646</strain>
    </source>
</reference>
<accession>A0A919GAN9</accession>
<evidence type="ECO:0000256" key="1">
    <source>
        <dbReference type="SAM" id="MobiDB-lite"/>
    </source>
</evidence>
<feature type="compositionally biased region" description="Pro residues" evidence="1">
    <location>
        <begin position="21"/>
        <end position="31"/>
    </location>
</feature>
<protein>
    <submittedName>
        <fullName evidence="2">Uncharacterized protein</fullName>
    </submittedName>
</protein>
<organism evidence="2 3">
    <name type="scientific">Kitasatospora indigofera</name>
    <dbReference type="NCBI Taxonomy" id="67307"/>
    <lineage>
        <taxon>Bacteria</taxon>
        <taxon>Bacillati</taxon>
        <taxon>Actinomycetota</taxon>
        <taxon>Actinomycetes</taxon>
        <taxon>Kitasatosporales</taxon>
        <taxon>Streptomycetaceae</taxon>
        <taxon>Kitasatospora</taxon>
    </lineage>
</organism>
<name>A0A919GAN9_9ACTN</name>
<comment type="caution">
    <text evidence="2">The sequence shown here is derived from an EMBL/GenBank/DDBJ whole genome shotgun (WGS) entry which is preliminary data.</text>
</comment>
<reference evidence="2" key="1">
    <citation type="journal article" date="2014" name="Int. J. Syst. Evol. Microbiol.">
        <title>Complete genome sequence of Corynebacterium casei LMG S-19264T (=DSM 44701T), isolated from a smear-ripened cheese.</title>
        <authorList>
            <consortium name="US DOE Joint Genome Institute (JGI-PGF)"/>
            <person name="Walter F."/>
            <person name="Albersmeier A."/>
            <person name="Kalinowski J."/>
            <person name="Ruckert C."/>
        </authorList>
    </citation>
    <scope>NUCLEOTIDE SEQUENCE</scope>
    <source>
        <strain evidence="2">JCM 4646</strain>
    </source>
</reference>
<gene>
    <name evidence="2" type="ORF">GCM10018781_62490</name>
</gene>
<keyword evidence="3" id="KW-1185">Reference proteome</keyword>
<dbReference type="EMBL" id="BNBO01000049">
    <property type="protein sequence ID" value="GHH80944.1"/>
    <property type="molecule type" value="Genomic_DNA"/>
</dbReference>
<evidence type="ECO:0000313" key="3">
    <source>
        <dbReference type="Proteomes" id="UP000617734"/>
    </source>
</evidence>
<feature type="region of interest" description="Disordered" evidence="1">
    <location>
        <begin position="1"/>
        <end position="31"/>
    </location>
</feature>